<evidence type="ECO:0000256" key="1">
    <source>
        <dbReference type="SAM" id="Phobius"/>
    </source>
</evidence>
<sequence>MKDNGDYSHCLSGFNRIEVVYIMCISNYIHEIQTLHCIADNKCDCAAKRRVTKRTRRGFAFLDGRAIIISITTTIIVFILLFSELAIQALRWNWLTDCSSRPIRSPPERD</sequence>
<evidence type="ECO:0000313" key="3">
    <source>
        <dbReference type="Proteomes" id="UP000693946"/>
    </source>
</evidence>
<keyword evidence="1" id="KW-0472">Membrane</keyword>
<evidence type="ECO:0000313" key="2">
    <source>
        <dbReference type="EMBL" id="KAG7516120.1"/>
    </source>
</evidence>
<protein>
    <submittedName>
        <fullName evidence="2">Uncharacterized protein</fullName>
    </submittedName>
</protein>
<gene>
    <name evidence="2" type="ORF">JOB18_023206</name>
</gene>
<dbReference type="Proteomes" id="UP000693946">
    <property type="component" value="Linkage Group LG13"/>
</dbReference>
<dbReference type="AlphaFoldDB" id="A0AAV6SGV4"/>
<feature type="transmembrane region" description="Helical" evidence="1">
    <location>
        <begin position="58"/>
        <end position="82"/>
    </location>
</feature>
<comment type="caution">
    <text evidence="2">The sequence shown here is derived from an EMBL/GenBank/DDBJ whole genome shotgun (WGS) entry which is preliminary data.</text>
</comment>
<keyword evidence="3" id="KW-1185">Reference proteome</keyword>
<keyword evidence="1" id="KW-1133">Transmembrane helix</keyword>
<reference evidence="2 3" key="1">
    <citation type="journal article" date="2021" name="Sci. Rep.">
        <title>Chromosome anchoring in Senegalese sole (Solea senegalensis) reveals sex-associated markers and genome rearrangements in flatfish.</title>
        <authorList>
            <person name="Guerrero-Cozar I."/>
            <person name="Gomez-Garrido J."/>
            <person name="Berbel C."/>
            <person name="Martinez-Blanch J.F."/>
            <person name="Alioto T."/>
            <person name="Claros M.G."/>
            <person name="Gagnaire P.A."/>
            <person name="Manchado M."/>
        </authorList>
    </citation>
    <scope>NUCLEOTIDE SEQUENCE [LARGE SCALE GENOMIC DNA]</scope>
    <source>
        <strain evidence="2">Sse05_10M</strain>
    </source>
</reference>
<accession>A0AAV6SGV4</accession>
<proteinExistence type="predicted"/>
<keyword evidence="1" id="KW-0812">Transmembrane</keyword>
<dbReference type="EMBL" id="JAGKHQ010000005">
    <property type="protein sequence ID" value="KAG7516120.1"/>
    <property type="molecule type" value="Genomic_DNA"/>
</dbReference>
<name>A0AAV6SGV4_SOLSE</name>
<organism evidence="2 3">
    <name type="scientific">Solea senegalensis</name>
    <name type="common">Senegalese sole</name>
    <dbReference type="NCBI Taxonomy" id="28829"/>
    <lineage>
        <taxon>Eukaryota</taxon>
        <taxon>Metazoa</taxon>
        <taxon>Chordata</taxon>
        <taxon>Craniata</taxon>
        <taxon>Vertebrata</taxon>
        <taxon>Euteleostomi</taxon>
        <taxon>Actinopterygii</taxon>
        <taxon>Neopterygii</taxon>
        <taxon>Teleostei</taxon>
        <taxon>Neoteleostei</taxon>
        <taxon>Acanthomorphata</taxon>
        <taxon>Carangaria</taxon>
        <taxon>Pleuronectiformes</taxon>
        <taxon>Pleuronectoidei</taxon>
        <taxon>Soleidae</taxon>
        <taxon>Solea</taxon>
    </lineage>
</organism>